<dbReference type="InterPro" id="IPR002912">
    <property type="entry name" value="ACT_dom"/>
</dbReference>
<dbReference type="Proteomes" id="UP000235589">
    <property type="component" value="Chromosome"/>
</dbReference>
<evidence type="ECO:0000259" key="1">
    <source>
        <dbReference type="PROSITE" id="PS51671"/>
    </source>
</evidence>
<reference evidence="2 3" key="1">
    <citation type="submission" date="2017-04" db="EMBL/GenBank/DDBJ databases">
        <title>Monoglobus pectinilyticus 14 draft genome.</title>
        <authorList>
            <person name="Kim C."/>
            <person name="Rosendale D.I."/>
            <person name="Kelly W.J."/>
            <person name="Tannock G.W."/>
            <person name="Patchett M.L."/>
            <person name="Jordens J.Z."/>
        </authorList>
    </citation>
    <scope>NUCLEOTIDE SEQUENCE [LARGE SCALE GENOMIC DNA]</scope>
    <source>
        <strain evidence="2 3">14</strain>
    </source>
</reference>
<dbReference type="OrthoDB" id="9790662at2"/>
<dbReference type="GeneID" id="98061795"/>
<dbReference type="PROSITE" id="PS51671">
    <property type="entry name" value="ACT"/>
    <property type="match status" value="1"/>
</dbReference>
<dbReference type="PANTHER" id="PTHR40099:SF1">
    <property type="entry name" value="ACETOLACTATE SYNTHASE, SMALL SUBUNIT"/>
    <property type="match status" value="1"/>
</dbReference>
<evidence type="ECO:0000313" key="2">
    <source>
        <dbReference type="EMBL" id="AUO18550.1"/>
    </source>
</evidence>
<keyword evidence="3" id="KW-1185">Reference proteome</keyword>
<dbReference type="Pfam" id="PF19571">
    <property type="entry name" value="ACT_8"/>
    <property type="match status" value="1"/>
</dbReference>
<dbReference type="Gene3D" id="3.30.2130.10">
    <property type="entry name" value="VC0802-like"/>
    <property type="match status" value="1"/>
</dbReference>
<name>A0A2K9NZV3_9FIRM</name>
<dbReference type="KEGG" id="mpec:B9O19_00366"/>
<gene>
    <name evidence="2" type="ORF">B9O19_00366</name>
</gene>
<dbReference type="PANTHER" id="PTHR40099">
    <property type="entry name" value="ACETOLACTATE SYNTHASE, SMALL SUBUNIT"/>
    <property type="match status" value="1"/>
</dbReference>
<organism evidence="2 3">
    <name type="scientific">Monoglobus pectinilyticus</name>
    <dbReference type="NCBI Taxonomy" id="1981510"/>
    <lineage>
        <taxon>Bacteria</taxon>
        <taxon>Bacillati</taxon>
        <taxon>Bacillota</taxon>
        <taxon>Clostridia</taxon>
        <taxon>Monoglobales</taxon>
        <taxon>Monoglobaceae</taxon>
        <taxon>Monoglobus</taxon>
    </lineage>
</organism>
<dbReference type="CDD" id="cd04908">
    <property type="entry name" value="ACT_Bt0572_1"/>
    <property type="match status" value="1"/>
</dbReference>
<dbReference type="InterPro" id="IPR045739">
    <property type="entry name" value="ACT_dom_pair"/>
</dbReference>
<dbReference type="RefSeq" id="WP_102364844.1">
    <property type="nucleotide sequence ID" value="NZ_CP020991.1"/>
</dbReference>
<feature type="domain" description="ACT" evidence="1">
    <location>
        <begin position="5"/>
        <end position="79"/>
    </location>
</feature>
<dbReference type="AlphaFoldDB" id="A0A2K9NZV3"/>
<dbReference type="InterPro" id="IPR045865">
    <property type="entry name" value="ACT-like_dom_sf"/>
</dbReference>
<sequence length="147" mass="16317">MYVKQISVFMENRPGRLAEITKILSENSVDIRAINIADTTDFGILRMIVDDEENAEKVLRGNNMTANISDVIAISISDSVGAFSNVIELLKDKNISIEYIYSFIGEKSSKAVIVLKTSDLDLSINVLRENGVNVLSKEDVNNLDYAK</sequence>
<protein>
    <submittedName>
        <fullName evidence="2">Amino acid-binding ACT domain protein</fullName>
    </submittedName>
</protein>
<accession>A0A2K9NZV3</accession>
<dbReference type="EMBL" id="CP020991">
    <property type="protein sequence ID" value="AUO18550.1"/>
    <property type="molecule type" value="Genomic_DNA"/>
</dbReference>
<evidence type="ECO:0000313" key="3">
    <source>
        <dbReference type="Proteomes" id="UP000235589"/>
    </source>
</evidence>
<proteinExistence type="predicted"/>
<dbReference type="CDD" id="cd04882">
    <property type="entry name" value="ACT_Bt0572_2"/>
    <property type="match status" value="1"/>
</dbReference>
<dbReference type="SUPFAM" id="SSF55021">
    <property type="entry name" value="ACT-like"/>
    <property type="match status" value="2"/>
</dbReference>